<keyword evidence="1" id="KW-0256">Endoplasmic reticulum</keyword>
<dbReference type="Proteomes" id="UP001221757">
    <property type="component" value="Unassembled WGS sequence"/>
</dbReference>
<evidence type="ECO:0000256" key="2">
    <source>
        <dbReference type="SAM" id="MobiDB-lite"/>
    </source>
</evidence>
<name>A0AAD7GVX6_MYCRO</name>
<sequence length="603" mass="65358">MTSSSNSSRSRTPLAQRLESLVDPEASRMQAAVRKSVRSRPTSMSMAPSSPTPILRWLGNWSPYKSASPEPSPPSSCPPSPSLASLNEALTEPLAFPPTAHLPDSFSTSRALARAPPFLDNLTRSTLPTASLSPPIDISGSPEQDPLHVVALHSPPEGSSVATLRSLSLRDHQRSRSLHTLASPAEPPAESSIARWWFQSENKDNVDALLHEDDRADSVQQEQRVLRQKYRSPKNPVVFCHGLLGFDSVTIGPAIAPMQVTHWRGIKEVLEANGTEVLITRVPATSSPIDRAKVLEEKISEVYPGRSVHLIGHSMGGLDCRYLTTHITKRKFRVLSITTIATPHRGSAFADHFLTTVGRTRMPSVLSLLDLLPNGGGDGKAFECLTIESMRKFNEETPDVPGVRYFSWGATYEPGLIDTWKWPHSVVLESEGENDGLVSVASSKWGTYLGTISGVSHLNLVGWINTAQYKWAEMMGREITFRPATFYLGIADMLAGEVEGQPPVDKHVDERSESGPSGVQTHSRSIDGNKAGKGVDVAEDSRGVDEPAGSAGVAEQRVESGPVGVHTQPGPSRPPHTDATEAGEPLQPQPQWTSGDDAPTRQR</sequence>
<dbReference type="SUPFAM" id="SSF53474">
    <property type="entry name" value="alpha/beta-Hydrolases"/>
    <property type="match status" value="1"/>
</dbReference>
<evidence type="ECO:0000313" key="4">
    <source>
        <dbReference type="EMBL" id="KAJ7706374.1"/>
    </source>
</evidence>
<evidence type="ECO:0000256" key="1">
    <source>
        <dbReference type="RuleBase" id="RU365011"/>
    </source>
</evidence>
<gene>
    <name evidence="4" type="ORF">B0H17DRAFT_1036946</name>
</gene>
<comment type="similarity">
    <text evidence="1">Belongs to the GPI inositol-deacylase family.</text>
</comment>
<comment type="subcellular location">
    <subcellularLocation>
        <location evidence="1">Endoplasmic reticulum membrane</location>
    </subcellularLocation>
</comment>
<protein>
    <recommendedName>
        <fullName evidence="1">GPI inositol-deacylase</fullName>
        <ecNumber evidence="1">3.1.-.-</ecNumber>
    </recommendedName>
</protein>
<dbReference type="EC" id="3.1.-.-" evidence="1"/>
<dbReference type="EMBL" id="JARKIE010000007">
    <property type="protein sequence ID" value="KAJ7706374.1"/>
    <property type="molecule type" value="Genomic_DNA"/>
</dbReference>
<dbReference type="InterPro" id="IPR029058">
    <property type="entry name" value="AB_hydrolase_fold"/>
</dbReference>
<comment type="function">
    <text evidence="1">Involved in inositol deacylation of GPI-anchored proteins which plays important roles in the quality control and ER-associated degradation of GPI-anchored proteins.</text>
</comment>
<feature type="compositionally biased region" description="Pro residues" evidence="2">
    <location>
        <begin position="70"/>
        <end position="81"/>
    </location>
</feature>
<reference evidence="4" key="1">
    <citation type="submission" date="2023-03" db="EMBL/GenBank/DDBJ databases">
        <title>Massive genome expansion in bonnet fungi (Mycena s.s.) driven by repeated elements and novel gene families across ecological guilds.</title>
        <authorList>
            <consortium name="Lawrence Berkeley National Laboratory"/>
            <person name="Harder C.B."/>
            <person name="Miyauchi S."/>
            <person name="Viragh M."/>
            <person name="Kuo A."/>
            <person name="Thoen E."/>
            <person name="Andreopoulos B."/>
            <person name="Lu D."/>
            <person name="Skrede I."/>
            <person name="Drula E."/>
            <person name="Henrissat B."/>
            <person name="Morin E."/>
            <person name="Kohler A."/>
            <person name="Barry K."/>
            <person name="LaButti K."/>
            <person name="Morin E."/>
            <person name="Salamov A."/>
            <person name="Lipzen A."/>
            <person name="Mereny Z."/>
            <person name="Hegedus B."/>
            <person name="Baldrian P."/>
            <person name="Stursova M."/>
            <person name="Weitz H."/>
            <person name="Taylor A."/>
            <person name="Grigoriev I.V."/>
            <person name="Nagy L.G."/>
            <person name="Martin F."/>
            <person name="Kauserud H."/>
        </authorList>
    </citation>
    <scope>NUCLEOTIDE SEQUENCE</scope>
    <source>
        <strain evidence="4">CBHHK067</strain>
    </source>
</reference>
<dbReference type="GO" id="GO:0015031">
    <property type="term" value="P:protein transport"/>
    <property type="evidence" value="ECO:0007669"/>
    <property type="project" value="UniProtKB-KW"/>
</dbReference>
<feature type="domain" description="GPI inositol-deacylase PGAP1-like alpha/beta" evidence="3">
    <location>
        <begin position="302"/>
        <end position="355"/>
    </location>
</feature>
<comment type="caution">
    <text evidence="4">The sequence shown here is derived from an EMBL/GenBank/DDBJ whole genome shotgun (WGS) entry which is preliminary data.</text>
</comment>
<dbReference type="PANTHER" id="PTHR11440">
    <property type="entry name" value="LECITHIN-CHOLESTEROL ACYLTRANSFERASE-RELATED"/>
    <property type="match status" value="1"/>
</dbReference>
<organism evidence="4 5">
    <name type="scientific">Mycena rosella</name>
    <name type="common">Pink bonnet</name>
    <name type="synonym">Agaricus rosellus</name>
    <dbReference type="NCBI Taxonomy" id="1033263"/>
    <lineage>
        <taxon>Eukaryota</taxon>
        <taxon>Fungi</taxon>
        <taxon>Dikarya</taxon>
        <taxon>Basidiomycota</taxon>
        <taxon>Agaricomycotina</taxon>
        <taxon>Agaricomycetes</taxon>
        <taxon>Agaricomycetidae</taxon>
        <taxon>Agaricales</taxon>
        <taxon>Marasmiineae</taxon>
        <taxon>Mycenaceae</taxon>
        <taxon>Mycena</taxon>
    </lineage>
</organism>
<keyword evidence="1" id="KW-0813">Transport</keyword>
<feature type="compositionally biased region" description="Basic and acidic residues" evidence="2">
    <location>
        <begin position="504"/>
        <end position="513"/>
    </location>
</feature>
<dbReference type="GO" id="GO:0005789">
    <property type="term" value="C:endoplasmic reticulum membrane"/>
    <property type="evidence" value="ECO:0007669"/>
    <property type="project" value="UniProtKB-SubCell"/>
</dbReference>
<accession>A0AAD7GVX6</accession>
<keyword evidence="1" id="KW-0472">Membrane</keyword>
<evidence type="ECO:0000313" key="5">
    <source>
        <dbReference type="Proteomes" id="UP001221757"/>
    </source>
</evidence>
<dbReference type="AlphaFoldDB" id="A0AAD7GVX6"/>
<feature type="region of interest" description="Disordered" evidence="2">
    <location>
        <begin position="1"/>
        <end position="85"/>
    </location>
</feature>
<dbReference type="GO" id="GO:0016788">
    <property type="term" value="F:hydrolase activity, acting on ester bonds"/>
    <property type="evidence" value="ECO:0007669"/>
    <property type="project" value="InterPro"/>
</dbReference>
<dbReference type="Pfam" id="PF07819">
    <property type="entry name" value="PGAP1"/>
    <property type="match status" value="1"/>
</dbReference>
<dbReference type="Gene3D" id="3.40.50.1820">
    <property type="entry name" value="alpha/beta hydrolase"/>
    <property type="match status" value="1"/>
</dbReference>
<dbReference type="InterPro" id="IPR012908">
    <property type="entry name" value="PGAP1-ab_dom-like"/>
</dbReference>
<keyword evidence="5" id="KW-1185">Reference proteome</keyword>
<proteinExistence type="inferred from homology"/>
<feature type="compositionally biased region" description="Low complexity" evidence="2">
    <location>
        <begin position="39"/>
        <end position="53"/>
    </location>
</feature>
<feature type="region of interest" description="Disordered" evidence="2">
    <location>
        <begin position="500"/>
        <end position="603"/>
    </location>
</feature>
<keyword evidence="1 4" id="KW-0378">Hydrolase</keyword>
<evidence type="ECO:0000259" key="3">
    <source>
        <dbReference type="Pfam" id="PF07819"/>
    </source>
</evidence>
<keyword evidence="1" id="KW-0653">Protein transport</keyword>
<feature type="compositionally biased region" description="Polar residues" evidence="2">
    <location>
        <begin position="514"/>
        <end position="523"/>
    </location>
</feature>
<feature type="compositionally biased region" description="Low complexity" evidence="2">
    <location>
        <begin position="1"/>
        <end position="11"/>
    </location>
</feature>